<proteinExistence type="predicted"/>
<dbReference type="EMBL" id="ATLV01018321">
    <property type="status" value="NOT_ANNOTATED_CDS"/>
    <property type="molecule type" value="Genomic_DNA"/>
</dbReference>
<name>A0A084VY59_ANOSI</name>
<evidence type="ECO:0000313" key="4">
    <source>
        <dbReference type="Proteomes" id="UP000030765"/>
    </source>
</evidence>
<evidence type="ECO:0000313" key="2">
    <source>
        <dbReference type="EMBL" id="KFB42903.1"/>
    </source>
</evidence>
<evidence type="ECO:0000256" key="1">
    <source>
        <dbReference type="SAM" id="MobiDB-lite"/>
    </source>
</evidence>
<reference evidence="2 4" key="1">
    <citation type="journal article" date="2014" name="BMC Genomics">
        <title>Genome sequence of Anopheles sinensis provides insight into genetics basis of mosquito competence for malaria parasites.</title>
        <authorList>
            <person name="Zhou D."/>
            <person name="Zhang D."/>
            <person name="Ding G."/>
            <person name="Shi L."/>
            <person name="Hou Q."/>
            <person name="Ye Y."/>
            <person name="Xu Y."/>
            <person name="Zhou H."/>
            <person name="Xiong C."/>
            <person name="Li S."/>
            <person name="Yu J."/>
            <person name="Hong S."/>
            <person name="Yu X."/>
            <person name="Zou P."/>
            <person name="Chen C."/>
            <person name="Chang X."/>
            <person name="Wang W."/>
            <person name="Lv Y."/>
            <person name="Sun Y."/>
            <person name="Ma L."/>
            <person name="Shen B."/>
            <person name="Zhu C."/>
        </authorList>
    </citation>
    <scope>NUCLEOTIDE SEQUENCE [LARGE SCALE GENOMIC DNA]</scope>
</reference>
<reference evidence="3" key="2">
    <citation type="submission" date="2020-05" db="UniProtKB">
        <authorList>
            <consortium name="EnsemblMetazoa"/>
        </authorList>
    </citation>
    <scope>IDENTIFICATION</scope>
</reference>
<sequence>MAVRNDASTQTGGTYDEGCCSIFVRHFPRWHARYMHTKPNLRRNPTGDGPEQPDRPARQGFPGPVPFSS</sequence>
<gene>
    <name evidence="2" type="ORF">ZHAS_00010667</name>
</gene>
<keyword evidence="4" id="KW-1185">Reference proteome</keyword>
<feature type="region of interest" description="Disordered" evidence="1">
    <location>
        <begin position="36"/>
        <end position="69"/>
    </location>
</feature>
<dbReference type="EnsemblMetazoa" id="ASIC010667-RA">
    <property type="protein sequence ID" value="ASIC010667-PA"/>
    <property type="gene ID" value="ASIC010667"/>
</dbReference>
<dbReference type="Proteomes" id="UP000030765">
    <property type="component" value="Unassembled WGS sequence"/>
</dbReference>
<accession>A0A084VY59</accession>
<evidence type="ECO:0000313" key="3">
    <source>
        <dbReference type="EnsemblMetazoa" id="ASIC010667-PA"/>
    </source>
</evidence>
<dbReference type="EMBL" id="KE525231">
    <property type="protein sequence ID" value="KFB42903.1"/>
    <property type="molecule type" value="Genomic_DNA"/>
</dbReference>
<protein>
    <submittedName>
        <fullName evidence="2 3">Cytohesin-4</fullName>
    </submittedName>
</protein>
<organism evidence="2">
    <name type="scientific">Anopheles sinensis</name>
    <name type="common">Mosquito</name>
    <dbReference type="NCBI Taxonomy" id="74873"/>
    <lineage>
        <taxon>Eukaryota</taxon>
        <taxon>Metazoa</taxon>
        <taxon>Ecdysozoa</taxon>
        <taxon>Arthropoda</taxon>
        <taxon>Hexapoda</taxon>
        <taxon>Insecta</taxon>
        <taxon>Pterygota</taxon>
        <taxon>Neoptera</taxon>
        <taxon>Endopterygota</taxon>
        <taxon>Diptera</taxon>
        <taxon>Nematocera</taxon>
        <taxon>Culicoidea</taxon>
        <taxon>Culicidae</taxon>
        <taxon>Anophelinae</taxon>
        <taxon>Anopheles</taxon>
    </lineage>
</organism>
<dbReference type="AlphaFoldDB" id="A0A084VY59"/>
<dbReference type="VEuPathDB" id="VectorBase:ASIC010667"/>